<dbReference type="HOGENOM" id="CLU_1261354_0_0_1"/>
<dbReference type="AlphaFoldDB" id="M2RT11"/>
<proteinExistence type="predicted"/>
<protein>
    <recommendedName>
        <fullName evidence="2">Ribonuclease H1 N-terminal domain-containing protein</fullName>
    </recommendedName>
</protein>
<accession>M2RT11</accession>
<sequence length="219" mass="24057">MAPSEKSQPVEGAHDVRATYHGQPDRRRLRDNADPLILAPLDAVISGILNDVRAEDRSTATPSIADAGSTLSSPGLRPGDRTRQRAESEVRREPNMESAGLNSFSWLKRMLTLCFAPAYPSSPEVFVESSCEDPALVGYHIAPITRLGQVPKMFYAITRGHNVGVYDNWPRCKAYVLDVKGSAYSGHTTREMAIDIFKEALQFGGVALIPYPATDQKKK</sequence>
<name>M2RT11_CERS8</name>
<feature type="compositionally biased region" description="Basic and acidic residues" evidence="1">
    <location>
        <begin position="12"/>
        <end position="31"/>
    </location>
</feature>
<evidence type="ECO:0000313" key="4">
    <source>
        <dbReference type="Proteomes" id="UP000016930"/>
    </source>
</evidence>
<feature type="domain" description="Ribonuclease H1 N-terminal" evidence="2">
    <location>
        <begin position="154"/>
        <end position="193"/>
    </location>
</feature>
<feature type="compositionally biased region" description="Basic and acidic residues" evidence="1">
    <location>
        <begin position="78"/>
        <end position="95"/>
    </location>
</feature>
<dbReference type="Gene3D" id="3.40.970.10">
    <property type="entry name" value="Ribonuclease H1, N-terminal domain"/>
    <property type="match status" value="1"/>
</dbReference>
<dbReference type="Pfam" id="PF01693">
    <property type="entry name" value="Cauli_VI"/>
    <property type="match status" value="1"/>
</dbReference>
<dbReference type="InterPro" id="IPR009027">
    <property type="entry name" value="Ribosomal_bL9/RNase_H1_N"/>
</dbReference>
<reference evidence="3 4" key="1">
    <citation type="journal article" date="2012" name="Proc. Natl. Acad. Sci. U.S.A.">
        <title>Comparative genomics of Ceriporiopsis subvermispora and Phanerochaete chrysosporium provide insight into selective ligninolysis.</title>
        <authorList>
            <person name="Fernandez-Fueyo E."/>
            <person name="Ruiz-Duenas F.J."/>
            <person name="Ferreira P."/>
            <person name="Floudas D."/>
            <person name="Hibbett D.S."/>
            <person name="Canessa P."/>
            <person name="Larrondo L.F."/>
            <person name="James T.Y."/>
            <person name="Seelenfreund D."/>
            <person name="Lobos S."/>
            <person name="Polanco R."/>
            <person name="Tello M."/>
            <person name="Honda Y."/>
            <person name="Watanabe T."/>
            <person name="Watanabe T."/>
            <person name="Ryu J.S."/>
            <person name="Kubicek C.P."/>
            <person name="Schmoll M."/>
            <person name="Gaskell J."/>
            <person name="Hammel K.E."/>
            <person name="St John F.J."/>
            <person name="Vanden Wymelenberg A."/>
            <person name="Sabat G."/>
            <person name="Splinter BonDurant S."/>
            <person name="Syed K."/>
            <person name="Yadav J.S."/>
            <person name="Doddapaneni H."/>
            <person name="Subramanian V."/>
            <person name="Lavin J.L."/>
            <person name="Oguiza J.A."/>
            <person name="Perez G."/>
            <person name="Pisabarro A.G."/>
            <person name="Ramirez L."/>
            <person name="Santoyo F."/>
            <person name="Master E."/>
            <person name="Coutinho P.M."/>
            <person name="Henrissat B."/>
            <person name="Lombard V."/>
            <person name="Magnuson J.K."/>
            <person name="Kuees U."/>
            <person name="Hori C."/>
            <person name="Igarashi K."/>
            <person name="Samejima M."/>
            <person name="Held B.W."/>
            <person name="Barry K.W."/>
            <person name="LaButti K.M."/>
            <person name="Lapidus A."/>
            <person name="Lindquist E.A."/>
            <person name="Lucas S.M."/>
            <person name="Riley R."/>
            <person name="Salamov A.A."/>
            <person name="Hoffmeister D."/>
            <person name="Schwenk D."/>
            <person name="Hadar Y."/>
            <person name="Yarden O."/>
            <person name="de Vries R.P."/>
            <person name="Wiebenga A."/>
            <person name="Stenlid J."/>
            <person name="Eastwood D."/>
            <person name="Grigoriev I.V."/>
            <person name="Berka R.M."/>
            <person name="Blanchette R.A."/>
            <person name="Kersten P."/>
            <person name="Martinez A.T."/>
            <person name="Vicuna R."/>
            <person name="Cullen D."/>
        </authorList>
    </citation>
    <scope>NUCLEOTIDE SEQUENCE [LARGE SCALE GENOMIC DNA]</scope>
    <source>
        <strain evidence="3 4">B</strain>
    </source>
</reference>
<evidence type="ECO:0000313" key="3">
    <source>
        <dbReference type="EMBL" id="EMD41582.1"/>
    </source>
</evidence>
<evidence type="ECO:0000256" key="1">
    <source>
        <dbReference type="SAM" id="MobiDB-lite"/>
    </source>
</evidence>
<keyword evidence="4" id="KW-1185">Reference proteome</keyword>
<organism evidence="3 4">
    <name type="scientific">Ceriporiopsis subvermispora (strain B)</name>
    <name type="common">White-rot fungus</name>
    <name type="synonym">Gelatoporia subvermispora</name>
    <dbReference type="NCBI Taxonomy" id="914234"/>
    <lineage>
        <taxon>Eukaryota</taxon>
        <taxon>Fungi</taxon>
        <taxon>Dikarya</taxon>
        <taxon>Basidiomycota</taxon>
        <taxon>Agaricomycotina</taxon>
        <taxon>Agaricomycetes</taxon>
        <taxon>Polyporales</taxon>
        <taxon>Gelatoporiaceae</taxon>
        <taxon>Gelatoporia</taxon>
    </lineage>
</organism>
<evidence type="ECO:0000259" key="2">
    <source>
        <dbReference type="Pfam" id="PF01693"/>
    </source>
</evidence>
<dbReference type="InterPro" id="IPR037056">
    <property type="entry name" value="RNase_H1_N_sf"/>
</dbReference>
<dbReference type="OrthoDB" id="2757443at2759"/>
<gene>
    <name evidence="3" type="ORF">CERSUDRAFT_90151</name>
</gene>
<dbReference type="InterPro" id="IPR011320">
    <property type="entry name" value="RNase_H1_N"/>
</dbReference>
<feature type="region of interest" description="Disordered" evidence="1">
    <location>
        <begin position="59"/>
        <end position="95"/>
    </location>
</feature>
<dbReference type="EMBL" id="KB445791">
    <property type="protein sequence ID" value="EMD41582.1"/>
    <property type="molecule type" value="Genomic_DNA"/>
</dbReference>
<dbReference type="SUPFAM" id="SSF55658">
    <property type="entry name" value="L9 N-domain-like"/>
    <property type="match status" value="1"/>
</dbReference>
<feature type="region of interest" description="Disordered" evidence="1">
    <location>
        <begin position="1"/>
        <end position="31"/>
    </location>
</feature>
<dbReference type="Proteomes" id="UP000016930">
    <property type="component" value="Unassembled WGS sequence"/>
</dbReference>